<keyword evidence="2 5" id="KW-0436">Ligase</keyword>
<evidence type="ECO:0000256" key="1">
    <source>
        <dbReference type="ARBA" id="ARBA00006432"/>
    </source>
</evidence>
<dbReference type="PROSITE" id="PS00455">
    <property type="entry name" value="AMP_BINDING"/>
    <property type="match status" value="1"/>
</dbReference>
<protein>
    <submittedName>
        <fullName evidence="5">Acyl--CoA ligase</fullName>
    </submittedName>
</protein>
<comment type="similarity">
    <text evidence="1">Belongs to the ATP-dependent AMP-binding enzyme family.</text>
</comment>
<comment type="caution">
    <text evidence="5">The sequence shown here is derived from an EMBL/GenBank/DDBJ whole genome shotgun (WGS) entry which is preliminary data.</text>
</comment>
<dbReference type="PANTHER" id="PTHR43201:SF5">
    <property type="entry name" value="MEDIUM-CHAIN ACYL-COA LIGASE ACSF2, MITOCHONDRIAL"/>
    <property type="match status" value="1"/>
</dbReference>
<dbReference type="PANTHER" id="PTHR43201">
    <property type="entry name" value="ACYL-COA SYNTHETASE"/>
    <property type="match status" value="1"/>
</dbReference>
<sequence>MPITEALADHASAHPGRTAFVCAGESPTYAELADAALAFAHRLGAFAGGGRALVPGYGPQHVVALSVHNSADFVRAYAGATASPLATAVLDPTWPERRAADALAQLRPAVLVTDSPHVARLAEARGCGAVLVTGPALDTEYEPLAGWTAPVPGPREATAASVLGNRHDDQLFLIGFTSGTTSAPKAFVRTRRSWRVSLPTSARLLRLEPGETTVAPGPLSHGLSLYGLTESLYAGGTFVSAPGFQPRACAETVAERGATRFIGVPTMLRSLATTAEPGTLKSLRTLVSSGARLDHAVLDTLAASCPDARVAEYYGASELSFVTLAETDLCAPLEPRTGAATPVGRPFPGVELSVRRPDGKEAAEGEPGTVHLRSPLVCAGYLRPTDGTGLRGDGAWFTVGDQGFLRDGTLHLLGREGDMIVSGGHNIHPAEVESALLEHPALTAAHVLGLPDPRLGSRPVAFVHRTEAAGLTAADLRAHLADRLPPHRLPRGFRTVADWPLTTSGKVDAKQILDRMEADDGSVRRLA</sequence>
<keyword evidence="6" id="KW-1185">Reference proteome</keyword>
<feature type="domain" description="AMP-dependent synthetase/ligase" evidence="3">
    <location>
        <begin position="8"/>
        <end position="382"/>
    </location>
</feature>
<evidence type="ECO:0000259" key="4">
    <source>
        <dbReference type="Pfam" id="PF13193"/>
    </source>
</evidence>
<dbReference type="CDD" id="cd04433">
    <property type="entry name" value="AFD_class_I"/>
    <property type="match status" value="1"/>
</dbReference>
<dbReference type="Gene3D" id="3.40.50.12780">
    <property type="entry name" value="N-terminal domain of ligase-like"/>
    <property type="match status" value="1"/>
</dbReference>
<dbReference type="RefSeq" id="WP_193120691.1">
    <property type="nucleotide sequence ID" value="NZ_JADBGI010000003.1"/>
</dbReference>
<evidence type="ECO:0000259" key="3">
    <source>
        <dbReference type="Pfam" id="PF00501"/>
    </source>
</evidence>
<evidence type="ECO:0000313" key="5">
    <source>
        <dbReference type="EMBL" id="MBE2998062.1"/>
    </source>
</evidence>
<dbReference type="Pfam" id="PF00501">
    <property type="entry name" value="AMP-binding"/>
    <property type="match status" value="1"/>
</dbReference>
<gene>
    <name evidence="5" type="ORF">IDM40_04985</name>
</gene>
<dbReference type="SUPFAM" id="SSF56801">
    <property type="entry name" value="Acetyl-CoA synthetase-like"/>
    <property type="match status" value="1"/>
</dbReference>
<organism evidence="5 6">
    <name type="scientific">Nocardiopsis coralli</name>
    <dbReference type="NCBI Taxonomy" id="2772213"/>
    <lineage>
        <taxon>Bacteria</taxon>
        <taxon>Bacillati</taxon>
        <taxon>Actinomycetota</taxon>
        <taxon>Actinomycetes</taxon>
        <taxon>Streptosporangiales</taxon>
        <taxon>Nocardiopsidaceae</taxon>
        <taxon>Nocardiopsis</taxon>
    </lineage>
</organism>
<dbReference type="InterPro" id="IPR045851">
    <property type="entry name" value="AMP-bd_C_sf"/>
</dbReference>
<evidence type="ECO:0000256" key="2">
    <source>
        <dbReference type="ARBA" id="ARBA00022598"/>
    </source>
</evidence>
<proteinExistence type="inferred from homology"/>
<dbReference type="GO" id="GO:0016874">
    <property type="term" value="F:ligase activity"/>
    <property type="evidence" value="ECO:0007669"/>
    <property type="project" value="UniProtKB-KW"/>
</dbReference>
<dbReference type="Pfam" id="PF13193">
    <property type="entry name" value="AMP-binding_C"/>
    <property type="match status" value="1"/>
</dbReference>
<feature type="domain" description="AMP-binding enzyme C-terminal" evidence="4">
    <location>
        <begin position="431"/>
        <end position="506"/>
    </location>
</feature>
<dbReference type="InterPro" id="IPR042099">
    <property type="entry name" value="ANL_N_sf"/>
</dbReference>
<reference evidence="5 6" key="1">
    <citation type="submission" date="2020-09" db="EMBL/GenBank/DDBJ databases">
        <title>Diversity and distribution of actinomycetes associated with coral in the coast of Hainan.</title>
        <authorList>
            <person name="Li F."/>
        </authorList>
    </citation>
    <scope>NUCLEOTIDE SEQUENCE [LARGE SCALE GENOMIC DNA]</scope>
    <source>
        <strain evidence="5 6">HNM0947</strain>
    </source>
</reference>
<dbReference type="InterPro" id="IPR020845">
    <property type="entry name" value="AMP-binding_CS"/>
</dbReference>
<dbReference type="InterPro" id="IPR000873">
    <property type="entry name" value="AMP-dep_synth/lig_dom"/>
</dbReference>
<dbReference type="EMBL" id="JADBGI010000003">
    <property type="protein sequence ID" value="MBE2998062.1"/>
    <property type="molecule type" value="Genomic_DNA"/>
</dbReference>
<dbReference type="Gene3D" id="3.30.300.30">
    <property type="match status" value="1"/>
</dbReference>
<name>A0ABR9P2N4_9ACTN</name>
<accession>A0ABR9P2N4</accession>
<dbReference type="Proteomes" id="UP000806528">
    <property type="component" value="Unassembled WGS sequence"/>
</dbReference>
<dbReference type="InterPro" id="IPR025110">
    <property type="entry name" value="AMP-bd_C"/>
</dbReference>
<evidence type="ECO:0000313" key="6">
    <source>
        <dbReference type="Proteomes" id="UP000806528"/>
    </source>
</evidence>